<dbReference type="InterPro" id="IPR027417">
    <property type="entry name" value="P-loop_NTPase"/>
</dbReference>
<keyword evidence="2" id="KW-1185">Reference proteome</keyword>
<dbReference type="Gene3D" id="3.40.50.300">
    <property type="entry name" value="P-loop containing nucleotide triphosphate hydrolases"/>
    <property type="match status" value="1"/>
</dbReference>
<sequence>MEQKLSCIDERTENVEEKLSSIDERIEKIKNVEEKLSFVDERMDKIHTLMKNMSFGEKTNIPECKKYKFSFKYIKISLKFGESTSFSTRIEKRTKFVLSYKTFPINIKTLPKPFVPSPVRLFTGREDEIEEIKNLITGQSTRLLNIWGSPGFGKTSTAIEAARRLLSLGLPVYFFKFERIRTVDEFLSKILSIFKSNLADRSLKPTDKLVSILREISSRIFLIFDNLDDLLSSESSSVRLESLFGQLLDSNVNVNVVFTTRELLENMNDLIEFFRDIRIRPLHPVSSVEFVRKLLPSFSESVVANVAKISSNVPLAMKLVASIVENNNEDMANKILEELSLSGNLLEIDGPYKQNMKRVFETPFEQLPLVDKHALISLTVFSSGRIIKDAAVHVISDEIGFLKPLGSLNTLVKKSLIDVDPCGEYYTIHPLIHSFVVDKAKEIDFVHVVLSSIIRFSRYFFRRFEEINDDFLCGKPVDIAKLQDEMEHLSIAIHYFTTSTCSLENCQDLFRIFSKSEIFLFLIGLPPVALLDISKLYDDAIEKCRTQQYNYPYSKLYVSKYFQNIAFSSLFFLEVEYLEIPEHIHEDVLLLSDGSAAKLGCYEGITIISRRNIKAGIECIEKHVNGLQNCADQQLIKCLCLQLLALFDTDLKECSKSNNLSKEAIEVCKEIGNYNLFLIGDCDETLSMTQREEHKGEQLIVFVYLLCMWSTLINLGNETQHYFLKLVRQLEQQLENKAFNASQYLFQIFTYGDVILACLGFGAGQEVLLDEKITFLEKSVMSGDCCSRTDRTFPIRAEMSSMFCSERLLNCYVLQMIRDDRKIIQGSSVLDTCRSALDHSLKQCGEQHQNTAFCYFRMGLAENNLGNYISACNAFHQALEILTATNVGNSSSNAVLAEVYIGKGEAYQWLDKFVSAIACFEEGLKIKRKLCSEDTEEIAQILVLLGKSQLFSNDLSSALATLENALQIRKKLYAEKRSSNGYLNVVECYYLIGQLLNALGNNTESIKCFKTALEVSADCDQERSYMQSHIFVELINLKADESVYMELLESSLLVIKENYKSFLPILYLRLGSKQITPGKDKAGLALFQDALGIELEITLRSNLFIRWTTVSCYIAMVEALNKIGKLNLARKAIDRATQVAESLPEGTRYRWIFRCYTWKGHVQNLMREYSAALESLKHAYLQISKLSDESCDKLEQVWCHMKIAAAHSFVGSYKDSLTSLYEALSVVKGSSSEGSTAEAAVYFAVAKVSKKMKNKTLEVYNLRLAYKMCSKVLGETHSKTEEIYIAYARALIR</sequence>
<dbReference type="Pfam" id="PF13181">
    <property type="entry name" value="TPR_8"/>
    <property type="match status" value="1"/>
</dbReference>
<dbReference type="PANTHER" id="PTHR47691">
    <property type="entry name" value="REGULATOR-RELATED"/>
    <property type="match status" value="1"/>
</dbReference>
<dbReference type="PRINTS" id="PR00364">
    <property type="entry name" value="DISEASERSIST"/>
</dbReference>
<dbReference type="SUPFAM" id="SSF48452">
    <property type="entry name" value="TPR-like"/>
    <property type="match status" value="2"/>
</dbReference>
<dbReference type="Gene3D" id="1.25.40.10">
    <property type="entry name" value="Tetratricopeptide repeat domain"/>
    <property type="match status" value="2"/>
</dbReference>
<dbReference type="SMART" id="SM00028">
    <property type="entry name" value="TPR"/>
    <property type="match status" value="7"/>
</dbReference>
<dbReference type="Proteomes" id="UP001152795">
    <property type="component" value="Unassembled WGS sequence"/>
</dbReference>
<accession>A0A7D9LFV9</accession>
<evidence type="ECO:0000313" key="1">
    <source>
        <dbReference type="EMBL" id="CAB4032986.1"/>
    </source>
</evidence>
<dbReference type="EMBL" id="CACRXK020018860">
    <property type="protein sequence ID" value="CAB4032986.1"/>
    <property type="molecule type" value="Genomic_DNA"/>
</dbReference>
<dbReference type="SUPFAM" id="SSF52540">
    <property type="entry name" value="P-loop containing nucleoside triphosphate hydrolases"/>
    <property type="match status" value="1"/>
</dbReference>
<proteinExistence type="predicted"/>
<dbReference type="OrthoDB" id="19588at2759"/>
<dbReference type="InterPro" id="IPR019734">
    <property type="entry name" value="TPR_rpt"/>
</dbReference>
<comment type="caution">
    <text evidence="1">The sequence shown here is derived from an EMBL/GenBank/DDBJ whole genome shotgun (WGS) entry which is preliminary data.</text>
</comment>
<protein>
    <submittedName>
        <fullName evidence="1">WD repeat-containing alr2800, partial</fullName>
    </submittedName>
</protein>
<dbReference type="Pfam" id="PF13424">
    <property type="entry name" value="TPR_12"/>
    <property type="match status" value="1"/>
</dbReference>
<organism evidence="1 2">
    <name type="scientific">Paramuricea clavata</name>
    <name type="common">Red gorgonian</name>
    <name type="synonym">Violescent sea-whip</name>
    <dbReference type="NCBI Taxonomy" id="317549"/>
    <lineage>
        <taxon>Eukaryota</taxon>
        <taxon>Metazoa</taxon>
        <taxon>Cnidaria</taxon>
        <taxon>Anthozoa</taxon>
        <taxon>Octocorallia</taxon>
        <taxon>Malacalcyonacea</taxon>
        <taxon>Plexauridae</taxon>
        <taxon>Paramuricea</taxon>
    </lineage>
</organism>
<evidence type="ECO:0000313" key="2">
    <source>
        <dbReference type="Proteomes" id="UP001152795"/>
    </source>
</evidence>
<name>A0A7D9LFV9_PARCT</name>
<reference evidence="1" key="1">
    <citation type="submission" date="2020-04" db="EMBL/GenBank/DDBJ databases">
        <authorList>
            <person name="Alioto T."/>
            <person name="Alioto T."/>
            <person name="Gomez Garrido J."/>
        </authorList>
    </citation>
    <scope>NUCLEOTIDE SEQUENCE</scope>
    <source>
        <strain evidence="1">A484AB</strain>
    </source>
</reference>
<gene>
    <name evidence="1" type="ORF">PACLA_8A002432</name>
</gene>
<dbReference type="InterPro" id="IPR011990">
    <property type="entry name" value="TPR-like_helical_dom_sf"/>
</dbReference>
<dbReference type="PROSITE" id="PS50005">
    <property type="entry name" value="TPR"/>
    <property type="match status" value="1"/>
</dbReference>
<dbReference type="PANTHER" id="PTHR47691:SF3">
    <property type="entry name" value="HTH-TYPE TRANSCRIPTIONAL REGULATOR RV0890C-RELATED"/>
    <property type="match status" value="1"/>
</dbReference>